<evidence type="ECO:0000313" key="4">
    <source>
        <dbReference type="Proteomes" id="UP001501442"/>
    </source>
</evidence>
<comment type="caution">
    <text evidence="3">The sequence shown here is derived from an EMBL/GenBank/DDBJ whole genome shotgun (WGS) entry which is preliminary data.</text>
</comment>
<gene>
    <name evidence="3" type="ORF">GCM10023196_009670</name>
</gene>
<evidence type="ECO:0008006" key="5">
    <source>
        <dbReference type="Google" id="ProtNLM"/>
    </source>
</evidence>
<sequence>MSGRRRAPRPAGRSRRVWAVAGTLAVVVAVCAVAAFAFLRTGDTVRHKASSKEGGGPQSSPMSAPGGSERDVVPDACTALSQKVADDLAPSADRTEMDQANQSDQHSECAWSLYGDMGRQLTVELRAMSAQGKNNATAVAVQTYGTEWESDRAGKDLADTVEVRDSRGVSGVGEQAYVVYTVDKGEVGAAVANARLANVLVTVHYSGGDGQDGATKPLSSSDATNGALSAARDVISKLQSQS</sequence>
<evidence type="ECO:0000313" key="3">
    <source>
        <dbReference type="EMBL" id="GAA4621449.1"/>
    </source>
</evidence>
<reference evidence="4" key="1">
    <citation type="journal article" date="2019" name="Int. J. Syst. Evol. Microbiol.">
        <title>The Global Catalogue of Microorganisms (GCM) 10K type strain sequencing project: providing services to taxonomists for standard genome sequencing and annotation.</title>
        <authorList>
            <consortium name="The Broad Institute Genomics Platform"/>
            <consortium name="The Broad Institute Genome Sequencing Center for Infectious Disease"/>
            <person name="Wu L."/>
            <person name="Ma J."/>
        </authorList>
    </citation>
    <scope>NUCLEOTIDE SEQUENCE [LARGE SCALE GENOMIC DNA]</scope>
    <source>
        <strain evidence="4">JCM 17939</strain>
    </source>
</reference>
<keyword evidence="2" id="KW-1133">Transmembrane helix</keyword>
<dbReference type="Proteomes" id="UP001501442">
    <property type="component" value="Unassembled WGS sequence"/>
</dbReference>
<name>A0ABP8U4F8_9ACTN</name>
<dbReference type="EMBL" id="BAABHK010000001">
    <property type="protein sequence ID" value="GAA4621449.1"/>
    <property type="molecule type" value="Genomic_DNA"/>
</dbReference>
<organism evidence="3 4">
    <name type="scientific">Actinoallomurus vinaceus</name>
    <dbReference type="NCBI Taxonomy" id="1080074"/>
    <lineage>
        <taxon>Bacteria</taxon>
        <taxon>Bacillati</taxon>
        <taxon>Actinomycetota</taxon>
        <taxon>Actinomycetes</taxon>
        <taxon>Streptosporangiales</taxon>
        <taxon>Thermomonosporaceae</taxon>
        <taxon>Actinoallomurus</taxon>
    </lineage>
</organism>
<proteinExistence type="predicted"/>
<keyword evidence="2" id="KW-0812">Transmembrane</keyword>
<keyword evidence="4" id="KW-1185">Reference proteome</keyword>
<keyword evidence="2" id="KW-0472">Membrane</keyword>
<feature type="transmembrane region" description="Helical" evidence="2">
    <location>
        <begin position="20"/>
        <end position="39"/>
    </location>
</feature>
<feature type="region of interest" description="Disordered" evidence="1">
    <location>
        <begin position="45"/>
        <end position="72"/>
    </location>
</feature>
<evidence type="ECO:0000256" key="2">
    <source>
        <dbReference type="SAM" id="Phobius"/>
    </source>
</evidence>
<dbReference type="RefSeq" id="WP_345429371.1">
    <property type="nucleotide sequence ID" value="NZ_BAABHK010000001.1"/>
</dbReference>
<accession>A0ABP8U4F8</accession>
<protein>
    <recommendedName>
        <fullName evidence="5">DUF3558 domain-containing protein</fullName>
    </recommendedName>
</protein>
<evidence type="ECO:0000256" key="1">
    <source>
        <dbReference type="SAM" id="MobiDB-lite"/>
    </source>
</evidence>